<gene>
    <name evidence="7" type="ORF">PEVE_00012135</name>
</gene>
<organism evidence="7 8">
    <name type="scientific">Porites evermanni</name>
    <dbReference type="NCBI Taxonomy" id="104178"/>
    <lineage>
        <taxon>Eukaryota</taxon>
        <taxon>Metazoa</taxon>
        <taxon>Cnidaria</taxon>
        <taxon>Anthozoa</taxon>
        <taxon>Hexacorallia</taxon>
        <taxon>Scleractinia</taxon>
        <taxon>Fungiina</taxon>
        <taxon>Poritidae</taxon>
        <taxon>Porites</taxon>
    </lineage>
</organism>
<evidence type="ECO:0000313" key="7">
    <source>
        <dbReference type="EMBL" id="CAH3021632.1"/>
    </source>
</evidence>
<dbReference type="Proteomes" id="UP001159427">
    <property type="component" value="Unassembled WGS sequence"/>
</dbReference>
<comment type="caution">
    <text evidence="7">The sequence shown here is derived from an EMBL/GenBank/DDBJ whole genome shotgun (WGS) entry which is preliminary data.</text>
</comment>
<dbReference type="SUPFAM" id="SSF47095">
    <property type="entry name" value="HMG-box"/>
    <property type="match status" value="1"/>
</dbReference>
<dbReference type="InterPro" id="IPR036910">
    <property type="entry name" value="HMG_box_dom_sf"/>
</dbReference>
<reference evidence="7 8" key="1">
    <citation type="submission" date="2022-05" db="EMBL/GenBank/DDBJ databases">
        <authorList>
            <consortium name="Genoscope - CEA"/>
            <person name="William W."/>
        </authorList>
    </citation>
    <scope>NUCLEOTIDE SEQUENCE [LARGE SCALE GENOMIC DNA]</scope>
</reference>
<evidence type="ECO:0000313" key="8">
    <source>
        <dbReference type="Proteomes" id="UP001159427"/>
    </source>
</evidence>
<dbReference type="InterPro" id="IPR009071">
    <property type="entry name" value="HMG_box_dom"/>
</dbReference>
<dbReference type="PANTHER" id="PTHR45781:SF1">
    <property type="entry name" value="HMG BOX DOMAIN-CONTAINING PROTEIN"/>
    <property type="match status" value="1"/>
</dbReference>
<name>A0ABN8LWF5_9CNID</name>
<feature type="compositionally biased region" description="Polar residues" evidence="5">
    <location>
        <begin position="732"/>
        <end position="741"/>
    </location>
</feature>
<evidence type="ECO:0000256" key="5">
    <source>
        <dbReference type="SAM" id="MobiDB-lite"/>
    </source>
</evidence>
<evidence type="ECO:0000256" key="3">
    <source>
        <dbReference type="ARBA" id="ARBA00023242"/>
    </source>
</evidence>
<dbReference type="Gene3D" id="1.10.30.10">
    <property type="entry name" value="High mobility group box domain"/>
    <property type="match status" value="1"/>
</dbReference>
<dbReference type="Pfam" id="PF00505">
    <property type="entry name" value="HMG_box"/>
    <property type="match status" value="1"/>
</dbReference>
<feature type="compositionally biased region" description="Basic and acidic residues" evidence="5">
    <location>
        <begin position="776"/>
        <end position="786"/>
    </location>
</feature>
<comment type="subcellular location">
    <subcellularLocation>
        <location evidence="1">Nucleus</location>
    </subcellularLocation>
</comment>
<keyword evidence="3 4" id="KW-0539">Nucleus</keyword>
<feature type="region of interest" description="Disordered" evidence="5">
    <location>
        <begin position="282"/>
        <end position="320"/>
    </location>
</feature>
<protein>
    <recommendedName>
        <fullName evidence="6">HMG box domain-containing protein</fullName>
    </recommendedName>
</protein>
<accession>A0ABN8LWF5</accession>
<feature type="compositionally biased region" description="Acidic residues" evidence="5">
    <location>
        <begin position="758"/>
        <end position="767"/>
    </location>
</feature>
<feature type="compositionally biased region" description="Low complexity" evidence="5">
    <location>
        <begin position="295"/>
        <end position="311"/>
    </location>
</feature>
<keyword evidence="8" id="KW-1185">Reference proteome</keyword>
<dbReference type="InterPro" id="IPR051365">
    <property type="entry name" value="TOX_HMG-box_domain"/>
</dbReference>
<evidence type="ECO:0000256" key="2">
    <source>
        <dbReference type="ARBA" id="ARBA00023125"/>
    </source>
</evidence>
<feature type="domain" description="HMG box" evidence="6">
    <location>
        <begin position="813"/>
        <end position="881"/>
    </location>
</feature>
<dbReference type="SMART" id="SM00398">
    <property type="entry name" value="HMG"/>
    <property type="match status" value="1"/>
</dbReference>
<dbReference type="PROSITE" id="PS50118">
    <property type="entry name" value="HMG_BOX_2"/>
    <property type="match status" value="1"/>
</dbReference>
<evidence type="ECO:0000256" key="1">
    <source>
        <dbReference type="ARBA" id="ARBA00004123"/>
    </source>
</evidence>
<feature type="compositionally biased region" description="Basic residues" evidence="5">
    <location>
        <begin position="787"/>
        <end position="805"/>
    </location>
</feature>
<evidence type="ECO:0000256" key="4">
    <source>
        <dbReference type="PROSITE-ProRule" id="PRU00267"/>
    </source>
</evidence>
<feature type="DNA-binding region" description="HMG box" evidence="4">
    <location>
        <begin position="813"/>
        <end position="881"/>
    </location>
</feature>
<evidence type="ECO:0000259" key="6">
    <source>
        <dbReference type="PROSITE" id="PS50118"/>
    </source>
</evidence>
<keyword evidence="2 4" id="KW-0238">DNA-binding</keyword>
<feature type="region of interest" description="Disordered" evidence="5">
    <location>
        <begin position="732"/>
        <end position="815"/>
    </location>
</feature>
<proteinExistence type="predicted"/>
<dbReference type="PANTHER" id="PTHR45781">
    <property type="entry name" value="AGAP000281-PA"/>
    <property type="match status" value="1"/>
</dbReference>
<sequence length="1031" mass="109050">MATESNTNEIADFDIDQVIDWDQHDIPTKDIEFDQLQGLEVQVSNVGSSTSQASSTNSLNNSGRDGLVIGSQLLAPHRETGAAIASLPQVPQSSAINPVFPGDPNSLIRDIRQEYLQNLAARSRTPPTPTFPSENFDLPPITPPGSMQGHSTFPVGQQRVRMPIMSNLNRPTTVHSQLSPFVPPNLPPVMSQQLSSEVSSPMVEGPNIDELIDEIVERDMPQGVSEPIVFATHVSQQPSPSTTHSLFVPSALQKGLTATSVQAASPGQLAAAPSNVTCKTQLPMTGVTGGSPLNAAGSPGSPLASSRSPSPKVKQGNHAGKVSAPIRAANQGMRHAQSIIQPGSPLQTTAPQSVVKSTRSFVSTNSQLLSTTSQMLQMAVPSAVAASSKAQGGSCQPRTASSLKISMESANPQGQTVTLSAPVTQSSSQIQTHIITAAASNKMPSQNVAQGPNISATRLQSSNKPIQAIPLSNPELLGQLVKAMGQPKAKQQGTTPNIHTGQPLICYVVPQSPASGVQSSQAKSSSQPVKMILVNPNSPLKSPVSLKPQLPKTVITNPSSASLNCKASVVSGSSQLAQTTYKTALETAVLGPAFKELPLLAETGNMTLTEVKSGSIIDGNNSTRSVQLNTAVDNNQVPTSVPGQQQPFEGIFATNSNTKQISTALGSTQSNSVPLLQTPLSSGSNVVQITFVNEATAISQVVAASPAATVTASSSGGSLQGMVTASQPLTVAPGLQSSSHTPLIRPSLEPASTHQQDSDDDDDDDDSTPLSQVAENLKKVGGDEVKKKKKKKKDKEKGSKRKRKGKEKDTQGGNKPLTAYELFFKETQAAVRTKNPQAQFEDIKKIVDQMWDTLNENHKKGYQEKARQLENQFQAKRLTQQDEPTLKLKKVEVAVDHVTSLPESSTAAATPRSVEVISDTVAVTNSKPLSRTPTQVAMAGKPVATVPPMAAAKTTINTNTQPNISAKPKKSKVTVNPISQRICLCDGCNKPARTTKERGTQYCSNECIVKHCRMAFTLWVTQRNEISEANG</sequence>
<dbReference type="EMBL" id="CALNXI010000189">
    <property type="protein sequence ID" value="CAH3021632.1"/>
    <property type="molecule type" value="Genomic_DNA"/>
</dbReference>